<dbReference type="EMBL" id="KE560384">
    <property type="protein sequence ID" value="EPZ36995.1"/>
    <property type="molecule type" value="Genomic_DNA"/>
</dbReference>
<dbReference type="Proteomes" id="UP000030755">
    <property type="component" value="Unassembled WGS sequence"/>
</dbReference>
<keyword evidence="2" id="KW-1185">Reference proteome</keyword>
<accession>A0A075B365</accession>
<proteinExistence type="predicted"/>
<name>A0A075B365_ROZAC</name>
<gene>
    <name evidence="1" type="ORF">O9G_001440</name>
</gene>
<dbReference type="HOGENOM" id="CLU_1372903_0_0_1"/>
<evidence type="ECO:0000313" key="2">
    <source>
        <dbReference type="Proteomes" id="UP000030755"/>
    </source>
</evidence>
<dbReference type="AlphaFoldDB" id="A0A075B365"/>
<protein>
    <submittedName>
        <fullName evidence="1">Uncharacterized protein</fullName>
    </submittedName>
</protein>
<reference evidence="1 2" key="1">
    <citation type="journal article" date="2013" name="Curr. Biol.">
        <title>Shared signatures of parasitism and phylogenomics unite Cryptomycota and microsporidia.</title>
        <authorList>
            <person name="James T.Y."/>
            <person name="Pelin A."/>
            <person name="Bonen L."/>
            <person name="Ahrendt S."/>
            <person name="Sain D."/>
            <person name="Corradi N."/>
            <person name="Stajich J.E."/>
        </authorList>
    </citation>
    <scope>NUCLEOTIDE SEQUENCE [LARGE SCALE GENOMIC DNA]</scope>
    <source>
        <strain evidence="1 2">CSF55</strain>
    </source>
</reference>
<sequence length="199" mass="23713">MSLYETNQDSSFDDKEYCKTLPMAKYRADEYYYRGEYRKCLLECENIKGKKEIVDLRLRCFMKLEECENIKLVANELTRDAGSLLLLFQAFHKIKDYKNERRTCYQGWKYIGSLLQQVQLYNEAIHCLKNSQRILVESKAVETTEIESPFHKKITKDFEDINRRLEELQLTKEAIGGSPELAILYNEWMDKMNKNKMKD</sequence>
<organism evidence="1 2">
    <name type="scientific">Rozella allomycis (strain CSF55)</name>
    <dbReference type="NCBI Taxonomy" id="988480"/>
    <lineage>
        <taxon>Eukaryota</taxon>
        <taxon>Fungi</taxon>
        <taxon>Fungi incertae sedis</taxon>
        <taxon>Cryptomycota</taxon>
        <taxon>Cryptomycota incertae sedis</taxon>
        <taxon>Rozella</taxon>
    </lineage>
</organism>
<evidence type="ECO:0000313" key="1">
    <source>
        <dbReference type="EMBL" id="EPZ36995.1"/>
    </source>
</evidence>